<keyword evidence="1" id="KW-1133">Transmembrane helix</keyword>
<evidence type="ECO:0000313" key="3">
    <source>
        <dbReference type="Proteomes" id="UP000756346"/>
    </source>
</evidence>
<comment type="caution">
    <text evidence="2">The sequence shown here is derived from an EMBL/GenBank/DDBJ whole genome shotgun (WGS) entry which is preliminary data.</text>
</comment>
<dbReference type="AlphaFoldDB" id="A0A9P9BXS1"/>
<protein>
    <submittedName>
        <fullName evidence="2">Uncharacterized protein</fullName>
    </submittedName>
</protein>
<dbReference type="RefSeq" id="XP_046016439.1">
    <property type="nucleotide sequence ID" value="XM_046163145.1"/>
</dbReference>
<evidence type="ECO:0000313" key="2">
    <source>
        <dbReference type="EMBL" id="KAH7037318.1"/>
    </source>
</evidence>
<organism evidence="2 3">
    <name type="scientific">Microdochium trichocladiopsis</name>
    <dbReference type="NCBI Taxonomy" id="1682393"/>
    <lineage>
        <taxon>Eukaryota</taxon>
        <taxon>Fungi</taxon>
        <taxon>Dikarya</taxon>
        <taxon>Ascomycota</taxon>
        <taxon>Pezizomycotina</taxon>
        <taxon>Sordariomycetes</taxon>
        <taxon>Xylariomycetidae</taxon>
        <taxon>Xylariales</taxon>
        <taxon>Microdochiaceae</taxon>
        <taxon>Microdochium</taxon>
    </lineage>
</organism>
<dbReference type="Proteomes" id="UP000756346">
    <property type="component" value="Unassembled WGS sequence"/>
</dbReference>
<keyword evidence="1" id="KW-0812">Transmembrane</keyword>
<gene>
    <name evidence="2" type="ORF">B0I36DRAFT_64387</name>
</gene>
<reference evidence="2" key="1">
    <citation type="journal article" date="2021" name="Nat. Commun.">
        <title>Genetic determinants of endophytism in the Arabidopsis root mycobiome.</title>
        <authorList>
            <person name="Mesny F."/>
            <person name="Miyauchi S."/>
            <person name="Thiergart T."/>
            <person name="Pickel B."/>
            <person name="Atanasova L."/>
            <person name="Karlsson M."/>
            <person name="Huettel B."/>
            <person name="Barry K.W."/>
            <person name="Haridas S."/>
            <person name="Chen C."/>
            <person name="Bauer D."/>
            <person name="Andreopoulos W."/>
            <person name="Pangilinan J."/>
            <person name="LaButti K."/>
            <person name="Riley R."/>
            <person name="Lipzen A."/>
            <person name="Clum A."/>
            <person name="Drula E."/>
            <person name="Henrissat B."/>
            <person name="Kohler A."/>
            <person name="Grigoriev I.V."/>
            <person name="Martin F.M."/>
            <person name="Hacquard S."/>
        </authorList>
    </citation>
    <scope>NUCLEOTIDE SEQUENCE</scope>
    <source>
        <strain evidence="2">MPI-CAGE-CH-0230</strain>
    </source>
</reference>
<proteinExistence type="predicted"/>
<feature type="transmembrane region" description="Helical" evidence="1">
    <location>
        <begin position="62"/>
        <end position="83"/>
    </location>
</feature>
<keyword evidence="1" id="KW-0472">Membrane</keyword>
<dbReference type="GeneID" id="70192691"/>
<name>A0A9P9BXS1_9PEZI</name>
<dbReference type="EMBL" id="JAGTJQ010000002">
    <property type="protein sequence ID" value="KAH7037318.1"/>
    <property type="molecule type" value="Genomic_DNA"/>
</dbReference>
<sequence>MIKSGASSSRRKYFYFVNPRPACRVGCAEASLGWFCLGYLTWLTCHDAGARHALNLSILHSSLGSLFFPSLLRGYIVVTPSVLKSTSLRKHRHRTLRSHRRCTRTACPRWRTTTNSKLLLPSEMMTGLLALAGRRQAAPLCQCIVRASRYG</sequence>
<accession>A0A9P9BXS1</accession>
<evidence type="ECO:0000256" key="1">
    <source>
        <dbReference type="SAM" id="Phobius"/>
    </source>
</evidence>
<keyword evidence="3" id="KW-1185">Reference proteome</keyword>
<feature type="transmembrane region" description="Helical" evidence="1">
    <location>
        <begin position="21"/>
        <end position="42"/>
    </location>
</feature>